<reference evidence="4" key="1">
    <citation type="journal article" date="2020" name="Stud. Mycol.">
        <title>101 Dothideomycetes genomes: a test case for predicting lifestyles and emergence of pathogens.</title>
        <authorList>
            <person name="Haridas S."/>
            <person name="Albert R."/>
            <person name="Binder M."/>
            <person name="Bloem J."/>
            <person name="Labutti K."/>
            <person name="Salamov A."/>
            <person name="Andreopoulos B."/>
            <person name="Baker S."/>
            <person name="Barry K."/>
            <person name="Bills G."/>
            <person name="Bluhm B."/>
            <person name="Cannon C."/>
            <person name="Castanera R."/>
            <person name="Culley D."/>
            <person name="Daum C."/>
            <person name="Ezra D."/>
            <person name="Gonzalez J."/>
            <person name="Henrissat B."/>
            <person name="Kuo A."/>
            <person name="Liang C."/>
            <person name="Lipzen A."/>
            <person name="Lutzoni F."/>
            <person name="Magnuson J."/>
            <person name="Mondo S."/>
            <person name="Nolan M."/>
            <person name="Ohm R."/>
            <person name="Pangilinan J."/>
            <person name="Park H.-J."/>
            <person name="Ramirez L."/>
            <person name="Alfaro M."/>
            <person name="Sun H."/>
            <person name="Tritt A."/>
            <person name="Yoshinaga Y."/>
            <person name="Zwiers L.-H."/>
            <person name="Turgeon B."/>
            <person name="Goodwin S."/>
            <person name="Spatafora J."/>
            <person name="Crous P."/>
            <person name="Grigoriev I."/>
        </authorList>
    </citation>
    <scope>NUCLEOTIDE SEQUENCE</scope>
    <source>
        <strain evidence="4">CBS 119925</strain>
    </source>
</reference>
<keyword evidence="3" id="KW-1133">Transmembrane helix</keyword>
<dbReference type="AlphaFoldDB" id="A0A6A6VIQ9"/>
<feature type="transmembrane region" description="Helical" evidence="3">
    <location>
        <begin position="282"/>
        <end position="301"/>
    </location>
</feature>
<feature type="transmembrane region" description="Helical" evidence="3">
    <location>
        <begin position="231"/>
        <end position="262"/>
    </location>
</feature>
<dbReference type="Proteomes" id="UP000799440">
    <property type="component" value="Unassembled WGS sequence"/>
</dbReference>
<feature type="region of interest" description="Disordered" evidence="2">
    <location>
        <begin position="32"/>
        <end position="51"/>
    </location>
</feature>
<feature type="coiled-coil region" evidence="1">
    <location>
        <begin position="316"/>
        <end position="343"/>
    </location>
</feature>
<evidence type="ECO:0000313" key="4">
    <source>
        <dbReference type="EMBL" id="KAF2749706.1"/>
    </source>
</evidence>
<keyword evidence="3" id="KW-0812">Transmembrane</keyword>
<dbReference type="OrthoDB" id="194289at2759"/>
<evidence type="ECO:0000256" key="2">
    <source>
        <dbReference type="SAM" id="MobiDB-lite"/>
    </source>
</evidence>
<proteinExistence type="predicted"/>
<feature type="compositionally biased region" description="Polar residues" evidence="2">
    <location>
        <begin position="35"/>
        <end position="51"/>
    </location>
</feature>
<evidence type="ECO:0000313" key="5">
    <source>
        <dbReference type="Proteomes" id="UP000799440"/>
    </source>
</evidence>
<dbReference type="EMBL" id="MU006565">
    <property type="protein sequence ID" value="KAF2749706.1"/>
    <property type="molecule type" value="Genomic_DNA"/>
</dbReference>
<accession>A0A6A6VIQ9</accession>
<dbReference type="PANTHER" id="PTHR15887">
    <property type="entry name" value="TRANSMEMBRANE PROTEIN 69"/>
    <property type="match status" value="1"/>
</dbReference>
<evidence type="ECO:0000256" key="1">
    <source>
        <dbReference type="SAM" id="Coils"/>
    </source>
</evidence>
<keyword evidence="1" id="KW-0175">Coiled coil</keyword>
<organism evidence="4 5">
    <name type="scientific">Sporormia fimetaria CBS 119925</name>
    <dbReference type="NCBI Taxonomy" id="1340428"/>
    <lineage>
        <taxon>Eukaryota</taxon>
        <taxon>Fungi</taxon>
        <taxon>Dikarya</taxon>
        <taxon>Ascomycota</taxon>
        <taxon>Pezizomycotina</taxon>
        <taxon>Dothideomycetes</taxon>
        <taxon>Pleosporomycetidae</taxon>
        <taxon>Pleosporales</taxon>
        <taxon>Sporormiaceae</taxon>
        <taxon>Sporormia</taxon>
    </lineage>
</organism>
<dbReference type="PANTHER" id="PTHR15887:SF1">
    <property type="entry name" value="TRANSMEMBRANE PROTEIN 69"/>
    <property type="match status" value="1"/>
</dbReference>
<keyword evidence="3" id="KW-0472">Membrane</keyword>
<dbReference type="InterPro" id="IPR021836">
    <property type="entry name" value="DUF3429"/>
</dbReference>
<keyword evidence="5" id="KW-1185">Reference proteome</keyword>
<gene>
    <name evidence="4" type="ORF">M011DRAFT_397797</name>
</gene>
<evidence type="ECO:0000256" key="3">
    <source>
        <dbReference type="SAM" id="Phobius"/>
    </source>
</evidence>
<protein>
    <submittedName>
        <fullName evidence="4">Uncharacterized protein</fullName>
    </submittedName>
</protein>
<name>A0A6A6VIQ9_9PLEO</name>
<sequence>MLRSTASRVALRSFAKPTMRPAAAAFQRALPSLPSPQCSTYTSSTRPQLSTPLQESALQRAIRRNMAHKIELQTGKVDTEAEKKYAKEKLKPHPETFSANSTMHPVFGEEVGGDPKTVAEPDMMAGVKNDLTTIKETFDLSAVPREAYWIGMAGVLPYLATSISTVACAYEINHSVAGYGYVLSAHTAESLLHILEPLQIGYGAQILSFLGAIHWGLEFARFGGAHGYKRYAIGVLAPAVAWPTVLLPVETALVAQFAGFMMLYFLDTNAQIRGWTPNWYSIYRFVLTFVVGFSIVLTLIGRGEVTGKVKRMPGAVDRLTALRQGEQETLQQQEETIRGEQAEAAEKAVKKNNK</sequence>
<dbReference type="Pfam" id="PF11911">
    <property type="entry name" value="DUF3429"/>
    <property type="match status" value="1"/>
</dbReference>